<dbReference type="Proteomes" id="UP000295758">
    <property type="component" value="Unassembled WGS sequence"/>
</dbReference>
<dbReference type="Proteomes" id="UP000198612">
    <property type="component" value="Unassembled WGS sequence"/>
</dbReference>
<sequence length="209" mass="23350">MPQVAKFNQSGKELEKVELNDSVFNDKINKHVVHQVVNAQLAARRGGNASTKTRGNVRGGGRKPWRQKGTGRARHGSIRSPLWVGGGITFGPSPRSYDKKLTKKMRRLALRSVLTDKVERDELILVDKIELDQPKTKAVINILADLNLEDKKVVLVMPEKDENLYLSARNIPNVKTLLAGSINAYDLLDNEMVVFIEEAVKMVEEVLGE</sequence>
<keyword evidence="16" id="KW-1185">Reference proteome</keyword>
<dbReference type="EMBL" id="SOAA01000010">
    <property type="protein sequence ID" value="TDS31646.1"/>
    <property type="molecule type" value="Genomic_DNA"/>
</dbReference>
<comment type="subunit">
    <text evidence="2 6">Part of the 50S ribosomal subunit.</text>
</comment>
<dbReference type="EMBL" id="FNEH01000018">
    <property type="protein sequence ID" value="SDI88890.1"/>
    <property type="molecule type" value="Genomic_DNA"/>
</dbReference>
<gene>
    <name evidence="6" type="primary">rplD</name>
    <name evidence="12" type="ORF">BY453_11047</name>
    <name evidence="13" type="ORF">C7954_11733</name>
    <name evidence="8" type="ORF">SAMN04488597_11681</name>
    <name evidence="9" type="ORF">SAMN04488598_1054</name>
    <name evidence="11" type="ORF">SAMN04515652_10435</name>
    <name evidence="10" type="ORF">SAMN04515654_11864</name>
</gene>
<dbReference type="GO" id="GO:0019843">
    <property type="term" value="F:rRNA binding"/>
    <property type="evidence" value="ECO:0007669"/>
    <property type="project" value="UniProtKB-UniRule"/>
</dbReference>
<evidence type="ECO:0000313" key="13">
    <source>
        <dbReference type="EMBL" id="TDX43062.1"/>
    </source>
</evidence>
<feature type="region of interest" description="Disordered" evidence="7">
    <location>
        <begin position="44"/>
        <end position="76"/>
    </location>
</feature>
<comment type="similarity">
    <text evidence="1 6">Belongs to the universal ribosomal protein uL4 family.</text>
</comment>
<evidence type="ECO:0000313" key="9">
    <source>
        <dbReference type="EMBL" id="SDF00950.1"/>
    </source>
</evidence>
<accession>A0A1G6Q7D2</accession>
<evidence type="ECO:0000313" key="8">
    <source>
        <dbReference type="EMBL" id="SDC87626.1"/>
    </source>
</evidence>
<dbReference type="Proteomes" id="UP000198945">
    <property type="component" value="Unassembled WGS sequence"/>
</dbReference>
<dbReference type="RefSeq" id="WP_089716045.1">
    <property type="nucleotide sequence ID" value="NZ_FMYT01000016.1"/>
</dbReference>
<evidence type="ECO:0000256" key="7">
    <source>
        <dbReference type="SAM" id="MobiDB-lite"/>
    </source>
</evidence>
<dbReference type="Pfam" id="PF00573">
    <property type="entry name" value="Ribosomal_L4"/>
    <property type="match status" value="1"/>
</dbReference>
<dbReference type="EMBL" id="SOEF01000017">
    <property type="protein sequence ID" value="TDX43062.1"/>
    <property type="molecule type" value="Genomic_DNA"/>
</dbReference>
<evidence type="ECO:0000313" key="12">
    <source>
        <dbReference type="EMBL" id="TDS31646.1"/>
    </source>
</evidence>
<keyword evidence="3 6" id="KW-0689">Ribosomal protein</keyword>
<dbReference type="InterPro" id="IPR023574">
    <property type="entry name" value="Ribosomal_uL4_dom_sf"/>
</dbReference>
<proteinExistence type="inferred from homology"/>
<evidence type="ECO:0000256" key="6">
    <source>
        <dbReference type="HAMAP-Rule" id="MF_01328"/>
    </source>
</evidence>
<evidence type="ECO:0000313" key="19">
    <source>
        <dbReference type="Proteomes" id="UP000324896"/>
    </source>
</evidence>
<evidence type="ECO:0000313" key="10">
    <source>
        <dbReference type="EMBL" id="SDI88890.1"/>
    </source>
</evidence>
<dbReference type="InterPro" id="IPR013005">
    <property type="entry name" value="Ribosomal_uL4-like"/>
</dbReference>
<keyword evidence="6" id="KW-0699">rRNA-binding</keyword>
<dbReference type="Proteomes" id="UP000199519">
    <property type="component" value="Unassembled WGS sequence"/>
</dbReference>
<dbReference type="GO" id="GO:0003735">
    <property type="term" value="F:structural constituent of ribosome"/>
    <property type="evidence" value="ECO:0007669"/>
    <property type="project" value="InterPro"/>
</dbReference>
<dbReference type="GeneID" id="57012874"/>
<evidence type="ECO:0000313" key="15">
    <source>
        <dbReference type="Proteomes" id="UP000198945"/>
    </source>
</evidence>
<feature type="compositionally biased region" description="Basic residues" evidence="7">
    <location>
        <begin position="60"/>
        <end position="76"/>
    </location>
</feature>
<dbReference type="GO" id="GO:0006412">
    <property type="term" value="P:translation"/>
    <property type="evidence" value="ECO:0007669"/>
    <property type="project" value="UniProtKB-UniRule"/>
</dbReference>
<name>A0A1G6Q7D2_9FIRM</name>
<dbReference type="Proteomes" id="UP000324896">
    <property type="component" value="Unassembled WGS sequence"/>
</dbReference>
<dbReference type="GO" id="GO:1990904">
    <property type="term" value="C:ribonucleoprotein complex"/>
    <property type="evidence" value="ECO:0007669"/>
    <property type="project" value="UniProtKB-KW"/>
</dbReference>
<evidence type="ECO:0000256" key="3">
    <source>
        <dbReference type="ARBA" id="ARBA00022980"/>
    </source>
</evidence>
<dbReference type="GO" id="GO:0005840">
    <property type="term" value="C:ribosome"/>
    <property type="evidence" value="ECO:0007669"/>
    <property type="project" value="UniProtKB-KW"/>
</dbReference>
<comment type="function">
    <text evidence="6">Forms part of the polypeptide exit tunnel.</text>
</comment>
<dbReference type="Proteomes" id="UP000295472">
    <property type="component" value="Unassembled WGS sequence"/>
</dbReference>
<dbReference type="InterPro" id="IPR002136">
    <property type="entry name" value="Ribosomal_uL4"/>
</dbReference>
<protein>
    <recommendedName>
        <fullName evidence="5 6">Large ribosomal subunit protein uL4</fullName>
    </recommendedName>
</protein>
<keyword evidence="6" id="KW-0694">RNA-binding</keyword>
<dbReference type="EMBL" id="FNBJ01000005">
    <property type="protein sequence ID" value="SDF00950.1"/>
    <property type="molecule type" value="Genomic_DNA"/>
</dbReference>
<reference evidence="12 18" key="3">
    <citation type="submission" date="2019-03" db="EMBL/GenBank/DDBJ databases">
        <title>Deep subsurface shale carbon reservoir microbial communities from Ohio and West Virginia, USA.</title>
        <authorList>
            <person name="Wrighton K."/>
        </authorList>
    </citation>
    <scope>NUCLEOTIDE SEQUENCE [LARGE SCALE GENOMIC DNA]</scope>
    <source>
        <strain evidence="12 18">UTICA-S4D12</strain>
    </source>
</reference>
<evidence type="ECO:0000256" key="1">
    <source>
        <dbReference type="ARBA" id="ARBA00010528"/>
    </source>
</evidence>
<dbReference type="HAMAP" id="MF_01328_B">
    <property type="entry name" value="Ribosomal_uL4_B"/>
    <property type="match status" value="1"/>
</dbReference>
<dbReference type="Gene3D" id="3.40.1370.10">
    <property type="match status" value="1"/>
</dbReference>
<dbReference type="NCBIfam" id="TIGR03953">
    <property type="entry name" value="rplD_bact"/>
    <property type="match status" value="1"/>
</dbReference>
<reference evidence="14 16" key="1">
    <citation type="submission" date="2016-10" db="EMBL/GenBank/DDBJ databases">
        <authorList>
            <person name="Varghese N."/>
            <person name="Submissions S."/>
        </authorList>
    </citation>
    <scope>NUCLEOTIDE SEQUENCE [LARGE SCALE GENOMIC DNA]</scope>
    <source>
        <strain evidence="8 19">WG10</strain>
        <strain evidence="9 16">WG2</strain>
        <strain evidence="11 14">WG5</strain>
    </source>
</reference>
<dbReference type="EMBL" id="FMYT01000016">
    <property type="protein sequence ID" value="SDC87626.1"/>
    <property type="molecule type" value="Genomic_DNA"/>
</dbReference>
<dbReference type="SUPFAM" id="SSF52166">
    <property type="entry name" value="Ribosomal protein L4"/>
    <property type="match status" value="1"/>
</dbReference>
<evidence type="ECO:0000256" key="4">
    <source>
        <dbReference type="ARBA" id="ARBA00023274"/>
    </source>
</evidence>
<evidence type="ECO:0000313" key="16">
    <source>
        <dbReference type="Proteomes" id="UP000199519"/>
    </source>
</evidence>
<reference evidence="10 15" key="2">
    <citation type="submission" date="2016-10" db="EMBL/GenBank/DDBJ databases">
        <authorList>
            <person name="de Groot N.N."/>
        </authorList>
    </citation>
    <scope>NUCLEOTIDE SEQUENCE [LARGE SCALE GENOMIC DNA]</scope>
    <source>
        <strain evidence="10 15">WG7</strain>
    </source>
</reference>
<keyword evidence="4 6" id="KW-0687">Ribonucleoprotein</keyword>
<evidence type="ECO:0000313" key="17">
    <source>
        <dbReference type="Proteomes" id="UP000295472"/>
    </source>
</evidence>
<evidence type="ECO:0000313" key="11">
    <source>
        <dbReference type="EMBL" id="SES71881.1"/>
    </source>
</evidence>
<dbReference type="PANTHER" id="PTHR10746">
    <property type="entry name" value="50S RIBOSOMAL PROTEIN L4"/>
    <property type="match status" value="1"/>
</dbReference>
<comment type="function">
    <text evidence="6">One of the primary rRNA binding proteins, this protein initially binds near the 5'-end of the 23S rRNA. It is important during the early stages of 50S assembly. It makes multiple contacts with different domains of the 23S rRNA in the assembled 50S subunit and ribosome.</text>
</comment>
<reference evidence="13 17" key="4">
    <citation type="submission" date="2019-03" db="EMBL/GenBank/DDBJ databases">
        <title>Subsurface microbial communities from deep shales in Ohio and West Virginia, USA.</title>
        <authorList>
            <person name="Wrighton K."/>
        </authorList>
    </citation>
    <scope>NUCLEOTIDE SEQUENCE [LARGE SCALE GENOMIC DNA]</scope>
    <source>
        <strain evidence="13 17">DSMZ 11287</strain>
    </source>
</reference>
<evidence type="ECO:0000256" key="5">
    <source>
        <dbReference type="ARBA" id="ARBA00035244"/>
    </source>
</evidence>
<evidence type="ECO:0000313" key="14">
    <source>
        <dbReference type="Proteomes" id="UP000198612"/>
    </source>
</evidence>
<organism evidence="8 19">
    <name type="scientific">Halanaerobium congolense</name>
    <dbReference type="NCBI Taxonomy" id="54121"/>
    <lineage>
        <taxon>Bacteria</taxon>
        <taxon>Bacillati</taxon>
        <taxon>Bacillota</taxon>
        <taxon>Clostridia</taxon>
        <taxon>Halanaerobiales</taxon>
        <taxon>Halanaerobiaceae</taxon>
        <taxon>Halanaerobium</taxon>
    </lineage>
</organism>
<evidence type="ECO:0000256" key="2">
    <source>
        <dbReference type="ARBA" id="ARBA00011838"/>
    </source>
</evidence>
<evidence type="ECO:0000313" key="18">
    <source>
        <dbReference type="Proteomes" id="UP000295758"/>
    </source>
</evidence>
<dbReference type="PANTHER" id="PTHR10746:SF6">
    <property type="entry name" value="LARGE RIBOSOMAL SUBUNIT PROTEIN UL4M"/>
    <property type="match status" value="1"/>
</dbReference>
<dbReference type="EMBL" id="FOHG01000004">
    <property type="protein sequence ID" value="SES71881.1"/>
    <property type="molecule type" value="Genomic_DNA"/>
</dbReference>
<dbReference type="AlphaFoldDB" id="A0A1G6Q7D2"/>